<dbReference type="AlphaFoldDB" id="A0A0L6U5Y2"/>
<dbReference type="VEuPathDB" id="FungiDB:VP01_9900g2"/>
<dbReference type="EMBL" id="LAVV01015604">
    <property type="protein sequence ID" value="KNZ43752.1"/>
    <property type="molecule type" value="Genomic_DNA"/>
</dbReference>
<dbReference type="Proteomes" id="UP000037035">
    <property type="component" value="Unassembled WGS sequence"/>
</dbReference>
<evidence type="ECO:0008006" key="3">
    <source>
        <dbReference type="Google" id="ProtNLM"/>
    </source>
</evidence>
<dbReference type="PANTHER" id="PTHR11439">
    <property type="entry name" value="GAG-POL-RELATED RETROTRANSPOSON"/>
    <property type="match status" value="1"/>
</dbReference>
<evidence type="ECO:0000313" key="1">
    <source>
        <dbReference type="EMBL" id="KNZ43752.1"/>
    </source>
</evidence>
<dbReference type="PANTHER" id="PTHR11439:SF440">
    <property type="entry name" value="INTEGRASE CATALYTIC DOMAIN-CONTAINING PROTEIN"/>
    <property type="match status" value="1"/>
</dbReference>
<dbReference type="OrthoDB" id="4356562at2759"/>
<gene>
    <name evidence="1" type="ORF">VP01_9900g2</name>
</gene>
<organism evidence="1 2">
    <name type="scientific">Puccinia sorghi</name>
    <dbReference type="NCBI Taxonomy" id="27349"/>
    <lineage>
        <taxon>Eukaryota</taxon>
        <taxon>Fungi</taxon>
        <taxon>Dikarya</taxon>
        <taxon>Basidiomycota</taxon>
        <taxon>Pucciniomycotina</taxon>
        <taxon>Pucciniomycetes</taxon>
        <taxon>Pucciniales</taxon>
        <taxon>Pucciniaceae</taxon>
        <taxon>Puccinia</taxon>
    </lineage>
</organism>
<feature type="non-terminal residue" evidence="1">
    <location>
        <position position="148"/>
    </location>
</feature>
<comment type="caution">
    <text evidence="1">The sequence shown here is derived from an EMBL/GenBank/DDBJ whole genome shotgun (WGS) entry which is preliminary data.</text>
</comment>
<accession>A0A0L6U5Y2</accession>
<reference evidence="1 2" key="1">
    <citation type="submission" date="2015-08" db="EMBL/GenBank/DDBJ databases">
        <title>Next Generation Sequencing and Analysis of the Genome of Puccinia sorghi L Schw, the Causal Agent of Maize Common Rust.</title>
        <authorList>
            <person name="Rochi L."/>
            <person name="Burguener G."/>
            <person name="Darino M."/>
            <person name="Turjanski A."/>
            <person name="Kreff E."/>
            <person name="Dieguez M.J."/>
            <person name="Sacco F."/>
        </authorList>
    </citation>
    <scope>NUCLEOTIDE SEQUENCE [LARGE SCALE GENOMIC DNA]</scope>
    <source>
        <strain evidence="1 2">RO10H11247</strain>
    </source>
</reference>
<sequence length="148" mass="16806">MELTQNSDSVTLAQPKLIQKGLELLSLEDCKPVITPLSPGRKLLTSTEEEKMQLENLKINYRSHTGLLNFLACLTRHDLAPAVSMLSSFNNNPGIKQWQQVLHVWKYLKGTMDLKLKLRPDSSSDCKTVQYFTDATWADNLESRLSRS</sequence>
<protein>
    <recommendedName>
        <fullName evidence="3">Reverse transcriptase Ty1/copia-type domain-containing protein</fullName>
    </recommendedName>
</protein>
<name>A0A0L6U5Y2_9BASI</name>
<evidence type="ECO:0000313" key="2">
    <source>
        <dbReference type="Proteomes" id="UP000037035"/>
    </source>
</evidence>
<proteinExistence type="predicted"/>
<keyword evidence="2" id="KW-1185">Reference proteome</keyword>